<sequence>MSLPLELVREIIHLLLFSAPPCSSTPEDPGCSTKPTWGTINALSLSSHSYRTLVLEAWFRTLYIEWPSDLMFLRESGWFPEVGTKWTKHVHCVQLSSTLSFWKLSPFLRVSSIRLDWLLPTLSPSFTLPDADRDTLPFLHLSSTVEHFDLRGRTWPDPVAIQGIANTPGFGRLRTLKMVQGTVWCDLCNFCCVVRFKDRPMGVVYEGGLGLPIHYARVLAPLEYLEEVVIIIPNHGFGRTTLGLNAGSDPDPNADTNPETTPTSNTNVNPNSWSGECDPCMVMMYDDHAFCEKWVAKKRRLLCGDGDNDDGQKDVRPPKLRRVEYWFSTVGDREEEEEGRFEDYEDVDTSDSEPANGLVRQWEGDATRFWRASRTPH</sequence>
<gene>
    <name evidence="3" type="ORF">K443DRAFT_98302</name>
</gene>
<protein>
    <submittedName>
        <fullName evidence="3">Unplaced genomic scaffold K443scaffold_69, whole genome shotgun sequence</fullName>
    </submittedName>
</protein>
<feature type="region of interest" description="Disordered" evidence="1">
    <location>
        <begin position="332"/>
        <end position="359"/>
    </location>
</feature>
<evidence type="ECO:0000256" key="1">
    <source>
        <dbReference type="SAM" id="MobiDB-lite"/>
    </source>
</evidence>
<name>A0A0C9XJG4_9AGAR</name>
<dbReference type="OrthoDB" id="3167300at2759"/>
<feature type="compositionally biased region" description="Acidic residues" evidence="1">
    <location>
        <begin position="333"/>
        <end position="351"/>
    </location>
</feature>
<dbReference type="EMBL" id="KN838604">
    <property type="protein sequence ID" value="KIK01609.1"/>
    <property type="molecule type" value="Genomic_DNA"/>
</dbReference>
<feature type="region of interest" description="Disordered" evidence="1">
    <location>
        <begin position="243"/>
        <end position="271"/>
    </location>
</feature>
<proteinExistence type="predicted"/>
<evidence type="ECO:0000313" key="4">
    <source>
        <dbReference type="Proteomes" id="UP000054477"/>
    </source>
</evidence>
<feature type="chain" id="PRO_5002206330" evidence="2">
    <location>
        <begin position="25"/>
        <end position="377"/>
    </location>
</feature>
<feature type="compositionally biased region" description="Low complexity" evidence="1">
    <location>
        <begin position="256"/>
        <end position="271"/>
    </location>
</feature>
<dbReference type="Proteomes" id="UP000054477">
    <property type="component" value="Unassembled WGS sequence"/>
</dbReference>
<keyword evidence="2" id="KW-0732">Signal</keyword>
<dbReference type="AlphaFoldDB" id="A0A0C9XJG4"/>
<reference evidence="4" key="2">
    <citation type="submission" date="2015-01" db="EMBL/GenBank/DDBJ databases">
        <title>Evolutionary Origins and Diversification of the Mycorrhizal Mutualists.</title>
        <authorList>
            <consortium name="DOE Joint Genome Institute"/>
            <consortium name="Mycorrhizal Genomics Consortium"/>
            <person name="Kohler A."/>
            <person name="Kuo A."/>
            <person name="Nagy L.G."/>
            <person name="Floudas D."/>
            <person name="Copeland A."/>
            <person name="Barry K.W."/>
            <person name="Cichocki N."/>
            <person name="Veneault-Fourrey C."/>
            <person name="LaButti K."/>
            <person name="Lindquist E.A."/>
            <person name="Lipzen A."/>
            <person name="Lundell T."/>
            <person name="Morin E."/>
            <person name="Murat C."/>
            <person name="Riley R."/>
            <person name="Ohm R."/>
            <person name="Sun H."/>
            <person name="Tunlid A."/>
            <person name="Henrissat B."/>
            <person name="Grigoriev I.V."/>
            <person name="Hibbett D.S."/>
            <person name="Martin F."/>
        </authorList>
    </citation>
    <scope>NUCLEOTIDE SEQUENCE [LARGE SCALE GENOMIC DNA]</scope>
    <source>
        <strain evidence="4">LaAM-08-1</strain>
    </source>
</reference>
<dbReference type="HOGENOM" id="CLU_063720_0_0_1"/>
<evidence type="ECO:0000313" key="3">
    <source>
        <dbReference type="EMBL" id="KIK01609.1"/>
    </source>
</evidence>
<feature type="signal peptide" evidence="2">
    <location>
        <begin position="1"/>
        <end position="24"/>
    </location>
</feature>
<evidence type="ECO:0000256" key="2">
    <source>
        <dbReference type="SAM" id="SignalP"/>
    </source>
</evidence>
<reference evidence="3 4" key="1">
    <citation type="submission" date="2014-04" db="EMBL/GenBank/DDBJ databases">
        <authorList>
            <consortium name="DOE Joint Genome Institute"/>
            <person name="Kuo A."/>
            <person name="Kohler A."/>
            <person name="Nagy L.G."/>
            <person name="Floudas D."/>
            <person name="Copeland A."/>
            <person name="Barry K.W."/>
            <person name="Cichocki N."/>
            <person name="Veneault-Fourrey C."/>
            <person name="LaButti K."/>
            <person name="Lindquist E.A."/>
            <person name="Lipzen A."/>
            <person name="Lundell T."/>
            <person name="Morin E."/>
            <person name="Murat C."/>
            <person name="Sun H."/>
            <person name="Tunlid A."/>
            <person name="Henrissat B."/>
            <person name="Grigoriev I.V."/>
            <person name="Hibbett D.S."/>
            <person name="Martin F."/>
            <person name="Nordberg H.P."/>
            <person name="Cantor M.N."/>
            <person name="Hua S.X."/>
        </authorList>
    </citation>
    <scope>NUCLEOTIDE SEQUENCE [LARGE SCALE GENOMIC DNA]</scope>
    <source>
        <strain evidence="3 4">LaAM-08-1</strain>
    </source>
</reference>
<keyword evidence="4" id="KW-1185">Reference proteome</keyword>
<accession>A0A0C9XJG4</accession>
<organism evidence="3 4">
    <name type="scientific">Laccaria amethystina LaAM-08-1</name>
    <dbReference type="NCBI Taxonomy" id="1095629"/>
    <lineage>
        <taxon>Eukaryota</taxon>
        <taxon>Fungi</taxon>
        <taxon>Dikarya</taxon>
        <taxon>Basidiomycota</taxon>
        <taxon>Agaricomycotina</taxon>
        <taxon>Agaricomycetes</taxon>
        <taxon>Agaricomycetidae</taxon>
        <taxon>Agaricales</taxon>
        <taxon>Agaricineae</taxon>
        <taxon>Hydnangiaceae</taxon>
        <taxon>Laccaria</taxon>
    </lineage>
</organism>